<sequence>MALSSARTPPRQSTAHASARQSPGTTAAARRTLDRSVQHLPGGVTASASDAVTAQLPNLTYAAACASAATPSHFLLFPTANAERGPLYLPLEILADLQSRMAAGDSGVDDVTQALIALGTIEVPDAPGMQEPAAAPAAHVVQAHQDAVRRAASLGCSASTSTPAGGISATPRPDTRQRTTSTGSALVSGTGAPSVGGTNPYSVYRSFKPSAARSSADKALCARLMAAAGPALAALPLRDLALVVVVTRGVAGWTLTSLPFCAAGLECLRLASGEVLEALEADKARAGADDLSLVQWWLALCAENGVEAPTSRGVATLPEWVESEFPAMAALLRHRHWRGAARSQLVAEAAGLVFSCGKKRAGGAALPYTRKRLAELLDTLARFLGLEAPRPRANRTLTRLLTQYVELITRAGAAEAEPQVTAGAGAVAAAGSKQLAEPAAAADAAAAVAPASVAEPKPAASSERRQQVDSVPASAPPSAAAAETTAAGAEAEPGGGEAERVPSAEEAAALAAATDEAIIKLQQLLFQLVPPQHFQLALLLMALGEGPRAVEMVEAALRCEATAVDHMLQAALGLIGGGACLAAWEQEHQRRPESRSDLVDALAEAVEAFGKYDNLNAWITADWDSSAASAQPARPPIIIQVTSTTHFTQEFLVAPNTPKYYPMPGCAKQLTGLAWSLGGGAVRHSSDPEFSSGAGGSSEAALWAAMDALMADVAAAGEMVLHGAGHDLACLAAWLTRRSRMDDAKLLMAKRLA</sequence>
<feature type="compositionally biased region" description="Polar residues" evidence="1">
    <location>
        <begin position="1"/>
        <end position="25"/>
    </location>
</feature>
<feature type="region of interest" description="Disordered" evidence="1">
    <location>
        <begin position="455"/>
        <end position="503"/>
    </location>
</feature>
<reference evidence="2" key="1">
    <citation type="journal article" date="2020" name="bioRxiv">
        <title>Comparative genomics of Chlamydomonas.</title>
        <authorList>
            <person name="Craig R.J."/>
            <person name="Hasan A.R."/>
            <person name="Ness R.W."/>
            <person name="Keightley P.D."/>
        </authorList>
    </citation>
    <scope>NUCLEOTIDE SEQUENCE</scope>
    <source>
        <strain evidence="2">CCAP 11/70</strain>
    </source>
</reference>
<feature type="region of interest" description="Disordered" evidence="1">
    <location>
        <begin position="155"/>
        <end position="191"/>
    </location>
</feature>
<name>A0A836BRI8_9CHLO</name>
<protein>
    <submittedName>
        <fullName evidence="2">Uncharacterized protein</fullName>
    </submittedName>
</protein>
<keyword evidence="3" id="KW-1185">Reference proteome</keyword>
<feature type="region of interest" description="Disordered" evidence="1">
    <location>
        <begin position="1"/>
        <end position="28"/>
    </location>
</feature>
<comment type="caution">
    <text evidence="2">The sequence shown here is derived from an EMBL/GenBank/DDBJ whole genome shotgun (WGS) entry which is preliminary data.</text>
</comment>
<evidence type="ECO:0000313" key="2">
    <source>
        <dbReference type="EMBL" id="KAG2486220.1"/>
    </source>
</evidence>
<evidence type="ECO:0000256" key="1">
    <source>
        <dbReference type="SAM" id="MobiDB-lite"/>
    </source>
</evidence>
<proteinExistence type="predicted"/>
<dbReference type="EMBL" id="JAEHOE010000116">
    <property type="protein sequence ID" value="KAG2486220.1"/>
    <property type="molecule type" value="Genomic_DNA"/>
</dbReference>
<gene>
    <name evidence="2" type="ORF">HYH03_015182</name>
</gene>
<organism evidence="2 3">
    <name type="scientific">Edaphochlamys debaryana</name>
    <dbReference type="NCBI Taxonomy" id="47281"/>
    <lineage>
        <taxon>Eukaryota</taxon>
        <taxon>Viridiplantae</taxon>
        <taxon>Chlorophyta</taxon>
        <taxon>core chlorophytes</taxon>
        <taxon>Chlorophyceae</taxon>
        <taxon>CS clade</taxon>
        <taxon>Chlamydomonadales</taxon>
        <taxon>Chlamydomonadales incertae sedis</taxon>
        <taxon>Edaphochlamys</taxon>
    </lineage>
</organism>
<dbReference type="Proteomes" id="UP000612055">
    <property type="component" value="Unassembled WGS sequence"/>
</dbReference>
<feature type="compositionally biased region" description="Polar residues" evidence="1">
    <location>
        <begin position="178"/>
        <end position="187"/>
    </location>
</feature>
<evidence type="ECO:0000313" key="3">
    <source>
        <dbReference type="Proteomes" id="UP000612055"/>
    </source>
</evidence>
<feature type="compositionally biased region" description="Low complexity" evidence="1">
    <location>
        <begin position="472"/>
        <end position="492"/>
    </location>
</feature>
<dbReference type="AlphaFoldDB" id="A0A836BRI8"/>
<accession>A0A836BRI8</accession>